<dbReference type="Proteomes" id="UP000504631">
    <property type="component" value="Unplaced"/>
</dbReference>
<accession>A0A6J3KHU1</accession>
<dbReference type="KEGG" id="bvk:117234415"/>
<organism evidence="1 2">
    <name type="scientific">Bombus vosnesenskii</name>
    <dbReference type="NCBI Taxonomy" id="207650"/>
    <lineage>
        <taxon>Eukaryota</taxon>
        <taxon>Metazoa</taxon>
        <taxon>Ecdysozoa</taxon>
        <taxon>Arthropoda</taxon>
        <taxon>Hexapoda</taxon>
        <taxon>Insecta</taxon>
        <taxon>Pterygota</taxon>
        <taxon>Neoptera</taxon>
        <taxon>Endopterygota</taxon>
        <taxon>Hymenoptera</taxon>
        <taxon>Apocrita</taxon>
        <taxon>Aculeata</taxon>
        <taxon>Apoidea</taxon>
        <taxon>Anthophila</taxon>
        <taxon>Apidae</taxon>
        <taxon>Bombus</taxon>
        <taxon>Pyrobombus</taxon>
    </lineage>
</organism>
<gene>
    <name evidence="2" type="primary">LOC117234415</name>
</gene>
<protein>
    <submittedName>
        <fullName evidence="2">Uncharacterized protein LOC117234415 isoform X1</fullName>
    </submittedName>
</protein>
<dbReference type="RefSeq" id="XP_033351469.1">
    <property type="nucleotide sequence ID" value="XM_033495578.1"/>
</dbReference>
<evidence type="ECO:0000313" key="2">
    <source>
        <dbReference type="RefSeq" id="XP_033351469.1"/>
    </source>
</evidence>
<evidence type="ECO:0000313" key="1">
    <source>
        <dbReference type="Proteomes" id="UP000504631"/>
    </source>
</evidence>
<reference evidence="2" key="1">
    <citation type="submission" date="2025-08" db="UniProtKB">
        <authorList>
            <consortium name="RefSeq"/>
        </authorList>
    </citation>
    <scope>IDENTIFICATION</scope>
    <source>
        <tissue evidence="2">Muscle</tissue>
    </source>
</reference>
<name>A0A6J3KHU1_9HYME</name>
<sequence>MRATDSLIRIASSRRRGASWSVVVSCLVDRRRSSIVPWIPPVDRVSSRSSSGIRFSTALAALGTCGTSGPPIARDPDPRTALILFGFELTDLSRSVLLQAIVPESCRSQAHRVSVEMHNYIELRYKLC</sequence>
<proteinExistence type="predicted"/>
<dbReference type="GeneID" id="117234415"/>
<dbReference type="AlphaFoldDB" id="A0A6J3KHU1"/>
<keyword evidence="1" id="KW-1185">Reference proteome</keyword>